<dbReference type="EMBL" id="HBUF01301878">
    <property type="protein sequence ID" value="CAG6691309.1"/>
    <property type="molecule type" value="Transcribed_RNA"/>
</dbReference>
<dbReference type="EMBL" id="HBUF01301873">
    <property type="protein sequence ID" value="CAG6691290.1"/>
    <property type="molecule type" value="Transcribed_RNA"/>
</dbReference>
<dbReference type="EMBL" id="HBUF01301872">
    <property type="protein sequence ID" value="CAG6691286.1"/>
    <property type="molecule type" value="Transcribed_RNA"/>
</dbReference>
<proteinExistence type="predicted"/>
<sequence>MIDELYHIAIYFNTWNGERNETTSSRATDEHGFSFLGVNDETVTFSPVNELLNLSVDSGNHLVKVSYRRREVDLEIVGIEMKLATVKTTRDIIDEQTEEEGAKHRSLRDTRKN</sequence>
<dbReference type="EMBL" id="HBUF01301877">
    <property type="protein sequence ID" value="CAG6691305.1"/>
    <property type="molecule type" value="Transcribed_RNA"/>
</dbReference>
<dbReference type="EMBL" id="HBUF01301874">
    <property type="protein sequence ID" value="CAG6691294.1"/>
    <property type="molecule type" value="Transcribed_RNA"/>
</dbReference>
<reference evidence="1" key="1">
    <citation type="submission" date="2021-05" db="EMBL/GenBank/DDBJ databases">
        <authorList>
            <person name="Alioto T."/>
            <person name="Alioto T."/>
            <person name="Gomez Garrido J."/>
        </authorList>
    </citation>
    <scope>NUCLEOTIDE SEQUENCE</scope>
</reference>
<dbReference type="EMBL" id="HBUF01301875">
    <property type="protein sequence ID" value="CAG6691297.1"/>
    <property type="molecule type" value="Transcribed_RNA"/>
</dbReference>
<dbReference type="AlphaFoldDB" id="A0A8D8TSB0"/>
<accession>A0A8D8TSB0</accession>
<protein>
    <submittedName>
        <fullName evidence="1">Uncharacterized protein</fullName>
    </submittedName>
</protein>
<dbReference type="EMBL" id="HBUF01301871">
    <property type="protein sequence ID" value="CAG6691282.1"/>
    <property type="molecule type" value="Transcribed_RNA"/>
</dbReference>
<name>A0A8D8TSB0_9HEMI</name>
<evidence type="ECO:0000313" key="1">
    <source>
        <dbReference type="EMBL" id="CAG6691282.1"/>
    </source>
</evidence>
<organism evidence="1">
    <name type="scientific">Cacopsylla melanoneura</name>
    <dbReference type="NCBI Taxonomy" id="428564"/>
    <lineage>
        <taxon>Eukaryota</taxon>
        <taxon>Metazoa</taxon>
        <taxon>Ecdysozoa</taxon>
        <taxon>Arthropoda</taxon>
        <taxon>Hexapoda</taxon>
        <taxon>Insecta</taxon>
        <taxon>Pterygota</taxon>
        <taxon>Neoptera</taxon>
        <taxon>Paraneoptera</taxon>
        <taxon>Hemiptera</taxon>
        <taxon>Sternorrhyncha</taxon>
        <taxon>Psylloidea</taxon>
        <taxon>Psyllidae</taxon>
        <taxon>Psyllinae</taxon>
        <taxon>Cacopsylla</taxon>
    </lineage>
</organism>
<dbReference type="EMBL" id="HBUF01301876">
    <property type="protein sequence ID" value="CAG6691301.1"/>
    <property type="molecule type" value="Transcribed_RNA"/>
</dbReference>